<dbReference type="Proteomes" id="UP001500454">
    <property type="component" value="Unassembled WGS sequence"/>
</dbReference>
<evidence type="ECO:0000313" key="2">
    <source>
        <dbReference type="Proteomes" id="UP001500454"/>
    </source>
</evidence>
<sequence>MVSRWFLIIGATLVLGFAGVYAWLGGFRTPEVDVTTTARPVFLAGQYYSGLPNNDFGKLFSRANELQRNGQIKGTLGNIIYNNPQKEGDSVKAFIGLLVADTTSQSLPAGYSYRIFSAGQRVLRARVNAHFMLAAGRLYPALEKTAKEQKLKLNHVYLEQFPADAPAEVLAVIQ</sequence>
<organism evidence="1 2">
    <name type="scientific">Hymenobacter koreensis</name>
    <dbReference type="NCBI Taxonomy" id="1084523"/>
    <lineage>
        <taxon>Bacteria</taxon>
        <taxon>Pseudomonadati</taxon>
        <taxon>Bacteroidota</taxon>
        <taxon>Cytophagia</taxon>
        <taxon>Cytophagales</taxon>
        <taxon>Hymenobacteraceae</taxon>
        <taxon>Hymenobacter</taxon>
    </lineage>
</organism>
<evidence type="ECO:0000313" key="1">
    <source>
        <dbReference type="EMBL" id="GAA4390063.1"/>
    </source>
</evidence>
<gene>
    <name evidence="1" type="ORF">GCM10023186_37910</name>
</gene>
<accession>A0ABP8JG95</accession>
<keyword evidence="2" id="KW-1185">Reference proteome</keyword>
<dbReference type="EMBL" id="BAABHA010000015">
    <property type="protein sequence ID" value="GAA4390063.1"/>
    <property type="molecule type" value="Genomic_DNA"/>
</dbReference>
<name>A0ABP8JG95_9BACT</name>
<dbReference type="RefSeq" id="WP_345226865.1">
    <property type="nucleotide sequence ID" value="NZ_BAABHA010000015.1"/>
</dbReference>
<evidence type="ECO:0008006" key="3">
    <source>
        <dbReference type="Google" id="ProtNLM"/>
    </source>
</evidence>
<protein>
    <recommendedName>
        <fullName evidence="3">GyrI-like small molecule binding domain-containing protein</fullName>
    </recommendedName>
</protein>
<proteinExistence type="predicted"/>
<reference evidence="2" key="1">
    <citation type="journal article" date="2019" name="Int. J. Syst. Evol. Microbiol.">
        <title>The Global Catalogue of Microorganisms (GCM) 10K type strain sequencing project: providing services to taxonomists for standard genome sequencing and annotation.</title>
        <authorList>
            <consortium name="The Broad Institute Genomics Platform"/>
            <consortium name="The Broad Institute Genome Sequencing Center for Infectious Disease"/>
            <person name="Wu L."/>
            <person name="Ma J."/>
        </authorList>
    </citation>
    <scope>NUCLEOTIDE SEQUENCE [LARGE SCALE GENOMIC DNA]</scope>
    <source>
        <strain evidence="2">JCM 17924</strain>
    </source>
</reference>
<comment type="caution">
    <text evidence="1">The sequence shown here is derived from an EMBL/GenBank/DDBJ whole genome shotgun (WGS) entry which is preliminary data.</text>
</comment>